<name>M1YSI7_9FIRM</name>
<keyword evidence="1" id="KW-0812">Transmembrane</keyword>
<dbReference type="OrthoDB" id="9789113at2"/>
<proteinExistence type="predicted"/>
<feature type="transmembrane region" description="Helical" evidence="1">
    <location>
        <begin position="55"/>
        <end position="75"/>
    </location>
</feature>
<feature type="domain" description="Phosphatidic acid phosphatase type 2/haloperoxidase" evidence="2">
    <location>
        <begin position="86"/>
        <end position="197"/>
    </location>
</feature>
<dbReference type="Gene3D" id="1.20.144.10">
    <property type="entry name" value="Phosphatidic acid phosphatase type 2/haloperoxidase"/>
    <property type="match status" value="1"/>
</dbReference>
<reference evidence="3 4" key="1">
    <citation type="submission" date="2016-11" db="EMBL/GenBank/DDBJ databases">
        <authorList>
            <person name="Manzoor S."/>
        </authorList>
    </citation>
    <scope>NUCLEOTIDE SEQUENCE [LARGE SCALE GENOMIC DNA]</scope>
    <source>
        <strain evidence="3">Clostridium ultunense strain Esp</strain>
    </source>
</reference>
<keyword evidence="4" id="KW-1185">Reference proteome</keyword>
<dbReference type="InterPro" id="IPR036938">
    <property type="entry name" value="PAP2/HPO_sf"/>
</dbReference>
<feature type="transmembrane region" description="Helical" evidence="1">
    <location>
        <begin position="82"/>
        <end position="102"/>
    </location>
</feature>
<dbReference type="Pfam" id="PF01569">
    <property type="entry name" value="PAP2"/>
    <property type="match status" value="1"/>
</dbReference>
<dbReference type="CDD" id="cd03392">
    <property type="entry name" value="PAP2_like_2"/>
    <property type="match status" value="1"/>
</dbReference>
<feature type="transmembrane region" description="Helical" evidence="1">
    <location>
        <begin position="5"/>
        <end position="24"/>
    </location>
</feature>
<evidence type="ECO:0000259" key="2">
    <source>
        <dbReference type="SMART" id="SM00014"/>
    </source>
</evidence>
<evidence type="ECO:0000256" key="1">
    <source>
        <dbReference type="SAM" id="Phobius"/>
    </source>
</evidence>
<dbReference type="AlphaFoldDB" id="M1YSI7"/>
<dbReference type="SMART" id="SM00014">
    <property type="entry name" value="acidPPc"/>
    <property type="match status" value="1"/>
</dbReference>
<evidence type="ECO:0000313" key="3">
    <source>
        <dbReference type="EMBL" id="SHD75464.1"/>
    </source>
</evidence>
<dbReference type="PANTHER" id="PTHR14969">
    <property type="entry name" value="SPHINGOSINE-1-PHOSPHATE PHOSPHOHYDROLASE"/>
    <property type="match status" value="1"/>
</dbReference>
<feature type="transmembrane region" description="Helical" evidence="1">
    <location>
        <begin position="182"/>
        <end position="203"/>
    </location>
</feature>
<keyword evidence="1" id="KW-0472">Membrane</keyword>
<organism evidence="3 4">
    <name type="scientific">[Clostridium] ultunense Esp</name>
    <dbReference type="NCBI Taxonomy" id="1288971"/>
    <lineage>
        <taxon>Bacteria</taxon>
        <taxon>Bacillati</taxon>
        <taxon>Bacillota</taxon>
        <taxon>Tissierellia</taxon>
        <taxon>Tissierellales</taxon>
        <taxon>Tepidimicrobiaceae</taxon>
        <taxon>Schnuerera</taxon>
    </lineage>
</organism>
<dbReference type="InterPro" id="IPR000326">
    <property type="entry name" value="PAP2/HPO"/>
</dbReference>
<dbReference type="EMBL" id="LT669839">
    <property type="protein sequence ID" value="SHD75464.1"/>
    <property type="molecule type" value="Genomic_DNA"/>
</dbReference>
<dbReference type="PANTHER" id="PTHR14969:SF13">
    <property type="entry name" value="AT30094P"/>
    <property type="match status" value="1"/>
</dbReference>
<feature type="transmembrane region" description="Helical" evidence="1">
    <location>
        <begin position="122"/>
        <end position="142"/>
    </location>
</feature>
<dbReference type="SUPFAM" id="SSF48317">
    <property type="entry name" value="Acid phosphatase/Vanadium-dependent haloperoxidase"/>
    <property type="match status" value="1"/>
</dbReference>
<sequence>MKKKIIILINIILIITFFVTGIWVRNSKEGILFDEAVMNYVHSKTSIKGIQIMKIITFLGSAYFLFPLGIIIFLFMANNEDLNGIVLLILSTLGSYGVNFIFKNTFIRVRPLEYFLIEQGGYSFPSGHAMVSMSFYTTMTYLISKGRKKRSSRIILFITNFVIVTIIGFSRVYLGVHWPTDVLMGFIVGLVFTYTSIKSVLILK</sequence>
<gene>
    <name evidence="3" type="ORF">CUESP1_0065</name>
</gene>
<accession>M1YSI7</accession>
<keyword evidence="1" id="KW-1133">Transmembrane helix</keyword>
<feature type="transmembrane region" description="Helical" evidence="1">
    <location>
        <begin position="154"/>
        <end position="176"/>
    </location>
</feature>
<dbReference type="RefSeq" id="WP_005583234.1">
    <property type="nucleotide sequence ID" value="NZ_LT669839.1"/>
</dbReference>
<dbReference type="Proteomes" id="UP000245423">
    <property type="component" value="Chromosome 1"/>
</dbReference>
<dbReference type="HOGENOM" id="CLU_072573_3_3_9"/>
<protein>
    <submittedName>
        <fullName evidence="3">Putative PAP2 family protein</fullName>
    </submittedName>
</protein>
<evidence type="ECO:0000313" key="4">
    <source>
        <dbReference type="Proteomes" id="UP000245423"/>
    </source>
</evidence>